<comment type="caution">
    <text evidence="2">The sequence shown here is derived from an EMBL/GenBank/DDBJ whole genome shotgun (WGS) entry which is preliminary data.</text>
</comment>
<dbReference type="Pfam" id="PF14559">
    <property type="entry name" value="TPR_19"/>
    <property type="match status" value="1"/>
</dbReference>
<sequence>MAPEPTVDALIDEGDKALEAGEYERALQLFEQALQADPEHWGAALGRVEALEMLWRTAEALRYVRALTPATTEEDDPERVDLEARILEARGEFADADKLFARAHELAPREYPLPVRTTAADFRAILDKVLESLPEVIRSAVAQVPVLVEAKPTAAIAERAPHITPEVLGLFVGTTVGEMVVAPSGYPNVVLLYQRNLERAGRSRSEVSKEIKITLLHEYGHYLGFDEEELEHLGLG</sequence>
<accession>A0A538TTC6</accession>
<dbReference type="Gene3D" id="1.25.40.10">
    <property type="entry name" value="Tetratricopeptide repeat domain"/>
    <property type="match status" value="1"/>
</dbReference>
<dbReference type="SMART" id="SM00028">
    <property type="entry name" value="TPR"/>
    <property type="match status" value="2"/>
</dbReference>
<dbReference type="Proteomes" id="UP000317691">
    <property type="component" value="Unassembled WGS sequence"/>
</dbReference>
<dbReference type="EMBL" id="VBOZ01000007">
    <property type="protein sequence ID" value="TMQ66883.1"/>
    <property type="molecule type" value="Genomic_DNA"/>
</dbReference>
<evidence type="ECO:0000313" key="3">
    <source>
        <dbReference type="Proteomes" id="UP000317691"/>
    </source>
</evidence>
<protein>
    <submittedName>
        <fullName evidence="2">Tetratricopeptide repeat protein</fullName>
    </submittedName>
</protein>
<dbReference type="SUPFAM" id="SSF55486">
    <property type="entry name" value="Metalloproteases ('zincins'), catalytic domain"/>
    <property type="match status" value="1"/>
</dbReference>
<dbReference type="PROSITE" id="PS50293">
    <property type="entry name" value="TPR_REGION"/>
    <property type="match status" value="1"/>
</dbReference>
<dbReference type="SUPFAM" id="SSF48452">
    <property type="entry name" value="TPR-like"/>
    <property type="match status" value="1"/>
</dbReference>
<evidence type="ECO:0000256" key="1">
    <source>
        <dbReference type="PROSITE-ProRule" id="PRU00339"/>
    </source>
</evidence>
<dbReference type="Pfam" id="PF06262">
    <property type="entry name" value="Zincin_1"/>
    <property type="match status" value="1"/>
</dbReference>
<feature type="repeat" description="TPR" evidence="1">
    <location>
        <begin position="7"/>
        <end position="40"/>
    </location>
</feature>
<dbReference type="InterPro" id="IPR019734">
    <property type="entry name" value="TPR_rpt"/>
</dbReference>
<proteinExistence type="predicted"/>
<keyword evidence="1" id="KW-0802">TPR repeat</keyword>
<dbReference type="InterPro" id="IPR038555">
    <property type="entry name" value="Zincin_1_sf"/>
</dbReference>
<name>A0A538TTC6_UNCEI</name>
<organism evidence="2 3">
    <name type="scientific">Eiseniibacteriota bacterium</name>
    <dbReference type="NCBI Taxonomy" id="2212470"/>
    <lineage>
        <taxon>Bacteria</taxon>
        <taxon>Candidatus Eiseniibacteriota</taxon>
    </lineage>
</organism>
<dbReference type="InterPro" id="IPR010428">
    <property type="entry name" value="Zincin_1"/>
</dbReference>
<dbReference type="Gene3D" id="3.30.2010.20">
    <property type="match status" value="1"/>
</dbReference>
<evidence type="ECO:0000313" key="2">
    <source>
        <dbReference type="EMBL" id="TMQ66883.1"/>
    </source>
</evidence>
<dbReference type="CDD" id="cd12952">
    <property type="entry name" value="MMP_ACEL2062"/>
    <property type="match status" value="1"/>
</dbReference>
<dbReference type="AlphaFoldDB" id="A0A538TTC6"/>
<dbReference type="InterPro" id="IPR011990">
    <property type="entry name" value="TPR-like_helical_dom_sf"/>
</dbReference>
<gene>
    <name evidence="2" type="ORF">E6K79_01120</name>
</gene>
<dbReference type="PROSITE" id="PS50005">
    <property type="entry name" value="TPR"/>
    <property type="match status" value="1"/>
</dbReference>
<reference evidence="2 3" key="1">
    <citation type="journal article" date="2019" name="Nat. Microbiol.">
        <title>Mediterranean grassland soil C-N compound turnover is dependent on rainfall and depth, and is mediated by genomically divergent microorganisms.</title>
        <authorList>
            <person name="Diamond S."/>
            <person name="Andeer P.F."/>
            <person name="Li Z."/>
            <person name="Crits-Christoph A."/>
            <person name="Burstein D."/>
            <person name="Anantharaman K."/>
            <person name="Lane K.R."/>
            <person name="Thomas B.C."/>
            <person name="Pan C."/>
            <person name="Northen T.R."/>
            <person name="Banfield J.F."/>
        </authorList>
    </citation>
    <scope>NUCLEOTIDE SEQUENCE [LARGE SCALE GENOMIC DNA]</scope>
    <source>
        <strain evidence="2">WS_9</strain>
    </source>
</reference>